<dbReference type="AlphaFoldDB" id="A0A1P8DJW8"/>
<reference evidence="15" key="1">
    <citation type="journal article" date="2017" name="Am. J. Primatol.">
        <title>Description of a new species of Hoolock gibbon (Primates: Hylobatidae) based on integrative taxonomy.</title>
        <authorList>
            <person name="Fan P.-F."/>
            <person name="He K."/>
            <person name="Chen X."/>
            <person name="Ortiz A."/>
            <person name="Zhang B."/>
            <person name="Zhao C."/>
            <person name="Li Y.-Q."/>
            <person name="Zhang H.-B."/>
            <person name="Kimock C."/>
            <person name="Wang W.-Z."/>
            <person name="Groves C."/>
            <person name="Turvey S.T."/>
            <person name="Roos C."/>
            <person name="Helgen K.M."/>
            <person name="Jiang X.-L."/>
        </authorList>
    </citation>
    <scope>NUCLEOTIDE SEQUENCE</scope>
    <source>
        <strain evidence="16">BSF</strain>
        <strain evidence="17">DH2</strain>
        <strain evidence="18">DH3</strain>
        <strain evidence="20">HLE3</strain>
        <strain evidence="19">Lingling</strain>
        <tissue evidence="15">Muscle</tissue>
    </source>
</reference>
<evidence type="ECO:0000256" key="2">
    <source>
        <dbReference type="ARBA" id="ARBA00008892"/>
    </source>
</evidence>
<accession>A0A1P8DJW8</accession>
<feature type="transmembrane region" description="Helical" evidence="14">
    <location>
        <begin position="6"/>
        <end position="24"/>
    </location>
</feature>
<dbReference type="InterPro" id="IPR001421">
    <property type="entry name" value="ATP8_metazoa"/>
</dbReference>
<dbReference type="PANTHER" id="PTHR13722:SF0">
    <property type="entry name" value="ATP SYNTHASE PROTEIN 8"/>
    <property type="match status" value="1"/>
</dbReference>
<evidence type="ECO:0000256" key="1">
    <source>
        <dbReference type="ARBA" id="ARBA00004304"/>
    </source>
</evidence>
<evidence type="ECO:0000313" key="15">
    <source>
        <dbReference type="EMBL" id="APU89341.1"/>
    </source>
</evidence>
<keyword evidence="10 13" id="KW-0496">Mitochondrion</keyword>
<dbReference type="GO" id="GO:0031966">
    <property type="term" value="C:mitochondrial membrane"/>
    <property type="evidence" value="ECO:0007669"/>
    <property type="project" value="UniProtKB-SubCell"/>
</dbReference>
<keyword evidence="12" id="KW-0066">ATP synthesis</keyword>
<comment type="similarity">
    <text evidence="2 13">Belongs to the ATPase protein 8 family.</text>
</comment>
<keyword evidence="3 13" id="KW-0813">Transport</keyword>
<gene>
    <name evidence="15" type="primary">ATP8</name>
</gene>
<dbReference type="Pfam" id="PF00895">
    <property type="entry name" value="ATP-synt_8"/>
    <property type="match status" value="1"/>
</dbReference>
<evidence type="ECO:0000256" key="3">
    <source>
        <dbReference type="ARBA" id="ARBA00022448"/>
    </source>
</evidence>
<evidence type="ECO:0000313" key="17">
    <source>
        <dbReference type="EMBL" id="APU89406.1"/>
    </source>
</evidence>
<dbReference type="GO" id="GO:0015078">
    <property type="term" value="F:proton transmembrane transporter activity"/>
    <property type="evidence" value="ECO:0007669"/>
    <property type="project" value="InterPro"/>
</dbReference>
<protein>
    <recommendedName>
        <fullName evidence="13">ATP synthase complex subunit 8</fullName>
    </recommendedName>
</protein>
<evidence type="ECO:0000256" key="12">
    <source>
        <dbReference type="ARBA" id="ARBA00023310"/>
    </source>
</evidence>
<evidence type="ECO:0000256" key="4">
    <source>
        <dbReference type="ARBA" id="ARBA00022547"/>
    </source>
</evidence>
<dbReference type="InterPro" id="IPR039017">
    <property type="entry name" value="ATP8_mammal"/>
</dbReference>
<comment type="subcellular location">
    <subcellularLocation>
        <location evidence="1 13">Mitochondrion membrane</location>
        <topology evidence="1 13">Single-pass membrane protein</topology>
    </subcellularLocation>
</comment>
<evidence type="ECO:0000256" key="6">
    <source>
        <dbReference type="ARBA" id="ARBA00022781"/>
    </source>
</evidence>
<evidence type="ECO:0000313" key="18">
    <source>
        <dbReference type="EMBL" id="APU89419.1"/>
    </source>
</evidence>
<evidence type="ECO:0000256" key="5">
    <source>
        <dbReference type="ARBA" id="ARBA00022692"/>
    </source>
</evidence>
<keyword evidence="6 13" id="KW-0375">Hydrogen ion transport</keyword>
<dbReference type="EMBL" id="KY250063">
    <property type="protein sequence ID" value="APU89367.1"/>
    <property type="molecule type" value="Genomic_DNA"/>
</dbReference>
<dbReference type="EMBL" id="KY250068">
    <property type="protein sequence ID" value="APU89432.1"/>
    <property type="molecule type" value="Genomic_DNA"/>
</dbReference>
<keyword evidence="9 13" id="KW-0406">Ion transport</keyword>
<evidence type="ECO:0000256" key="7">
    <source>
        <dbReference type="ARBA" id="ARBA00022989"/>
    </source>
</evidence>
<evidence type="ECO:0000256" key="8">
    <source>
        <dbReference type="ARBA" id="ARBA00022990"/>
    </source>
</evidence>
<evidence type="ECO:0000256" key="14">
    <source>
        <dbReference type="SAM" id="Phobius"/>
    </source>
</evidence>
<organism evidence="15">
    <name type="scientific">Hoolock leuconedys</name>
    <name type="common">eastern hoolock gibbon</name>
    <dbReference type="NCBI Taxonomy" id="593543"/>
    <lineage>
        <taxon>Eukaryota</taxon>
        <taxon>Metazoa</taxon>
        <taxon>Chordata</taxon>
        <taxon>Craniata</taxon>
        <taxon>Vertebrata</taxon>
        <taxon>Euteleostomi</taxon>
        <taxon>Mammalia</taxon>
        <taxon>Eutheria</taxon>
        <taxon>Euarchontoglires</taxon>
        <taxon>Primates</taxon>
        <taxon>Haplorrhini</taxon>
        <taxon>Catarrhini</taxon>
        <taxon>Hylobatidae</taxon>
        <taxon>Hoolock</taxon>
    </lineage>
</organism>
<geneLocation type="mitochondrion" evidence="15"/>
<dbReference type="EMBL" id="KY250066">
    <property type="protein sequence ID" value="APU89406.1"/>
    <property type="molecule type" value="Genomic_DNA"/>
</dbReference>
<dbReference type="GO" id="GO:0015986">
    <property type="term" value="P:proton motive force-driven ATP synthesis"/>
    <property type="evidence" value="ECO:0007669"/>
    <property type="project" value="InterPro"/>
</dbReference>
<evidence type="ECO:0000256" key="9">
    <source>
        <dbReference type="ARBA" id="ARBA00023065"/>
    </source>
</evidence>
<dbReference type="GeneID" id="31081367"/>
<name>A0A1P8DJW8_9PRIM</name>
<keyword evidence="8" id="KW-0007">Acetylation</keyword>
<dbReference type="CTD" id="4509"/>
<keyword evidence="7 14" id="KW-1133">Transmembrane helix</keyword>
<dbReference type="EMBL" id="KY250074">
    <property type="protein sequence ID" value="APU89512.1"/>
    <property type="molecule type" value="Genomic_DNA"/>
</dbReference>
<evidence type="ECO:0000313" key="20">
    <source>
        <dbReference type="EMBL" id="APU89512.1"/>
    </source>
</evidence>
<evidence type="ECO:0000256" key="11">
    <source>
        <dbReference type="ARBA" id="ARBA00023136"/>
    </source>
</evidence>
<evidence type="ECO:0000256" key="10">
    <source>
        <dbReference type="ARBA" id="ARBA00023128"/>
    </source>
</evidence>
<keyword evidence="5 13" id="KW-0812">Transmembrane</keyword>
<evidence type="ECO:0000256" key="13">
    <source>
        <dbReference type="RuleBase" id="RU003661"/>
    </source>
</evidence>
<dbReference type="EMBL" id="KY250061">
    <property type="protein sequence ID" value="APU89341.1"/>
    <property type="molecule type" value="Genomic_DNA"/>
</dbReference>
<keyword evidence="4 13" id="KW-0138">CF(0)</keyword>
<dbReference type="PANTHER" id="PTHR13722">
    <property type="entry name" value="ATP SYNTHASE PROTEIN 8"/>
    <property type="match status" value="1"/>
</dbReference>
<evidence type="ECO:0000313" key="19">
    <source>
        <dbReference type="EMBL" id="APU89432.1"/>
    </source>
</evidence>
<dbReference type="GO" id="GO:0045259">
    <property type="term" value="C:proton-transporting ATP synthase complex"/>
    <property type="evidence" value="ECO:0007669"/>
    <property type="project" value="UniProtKB-KW"/>
</dbReference>
<keyword evidence="11 14" id="KW-0472">Membrane</keyword>
<sequence>MPQLNTTVWPTIIMSMLLALFLLMQLKTLNTHYHPPASPKLMNIKPHNNSWEHKWTKIYSPHSLPLQS</sequence>
<evidence type="ECO:0000313" key="16">
    <source>
        <dbReference type="EMBL" id="APU89367.1"/>
    </source>
</evidence>
<dbReference type="EMBL" id="KY250067">
    <property type="protein sequence ID" value="APU89419.1"/>
    <property type="molecule type" value="Genomic_DNA"/>
</dbReference>
<dbReference type="RefSeq" id="YP_009347302.1">
    <property type="nucleotide sequence ID" value="NC_033882.1"/>
</dbReference>
<proteinExistence type="inferred from homology"/>